<evidence type="ECO:0000313" key="3">
    <source>
        <dbReference type="EMBL" id="HJB57700.1"/>
    </source>
</evidence>
<comment type="caution">
    <text evidence="3">The sequence shown here is derived from an EMBL/GenBank/DDBJ whole genome shotgun (WGS) entry which is preliminary data.</text>
</comment>
<reference evidence="3" key="2">
    <citation type="submission" date="2021-04" db="EMBL/GenBank/DDBJ databases">
        <authorList>
            <person name="Gilroy R."/>
        </authorList>
    </citation>
    <scope>NUCLEOTIDE SEQUENCE</scope>
    <source>
        <strain evidence="3">CHK189-11263</strain>
    </source>
</reference>
<name>A0A9D2MBC6_9FIRM</name>
<evidence type="ECO:0000256" key="1">
    <source>
        <dbReference type="SAM" id="Phobius"/>
    </source>
</evidence>
<evidence type="ECO:0000313" key="4">
    <source>
        <dbReference type="Proteomes" id="UP000824208"/>
    </source>
</evidence>
<gene>
    <name evidence="3" type="ORF">H9714_09135</name>
</gene>
<reference evidence="3" key="1">
    <citation type="journal article" date="2021" name="PeerJ">
        <title>Extensive microbial diversity within the chicken gut microbiome revealed by metagenomics and culture.</title>
        <authorList>
            <person name="Gilroy R."/>
            <person name="Ravi A."/>
            <person name="Getino M."/>
            <person name="Pursley I."/>
            <person name="Horton D.L."/>
            <person name="Alikhan N.F."/>
            <person name="Baker D."/>
            <person name="Gharbi K."/>
            <person name="Hall N."/>
            <person name="Watson M."/>
            <person name="Adriaenssens E.M."/>
            <person name="Foster-Nyarko E."/>
            <person name="Jarju S."/>
            <person name="Secka A."/>
            <person name="Antonio M."/>
            <person name="Oren A."/>
            <person name="Chaudhuri R.R."/>
            <person name="La Ragione R."/>
            <person name="Hildebrand F."/>
            <person name="Pallen M.J."/>
        </authorList>
    </citation>
    <scope>NUCLEOTIDE SEQUENCE</scope>
    <source>
        <strain evidence="3">CHK189-11263</strain>
    </source>
</reference>
<dbReference type="Proteomes" id="UP000824208">
    <property type="component" value="Unassembled WGS sequence"/>
</dbReference>
<proteinExistence type="predicted"/>
<dbReference type="CDD" id="cd01610">
    <property type="entry name" value="PAP2_like"/>
    <property type="match status" value="1"/>
</dbReference>
<dbReference type="InterPro" id="IPR036938">
    <property type="entry name" value="PAP2/HPO_sf"/>
</dbReference>
<keyword evidence="1" id="KW-1133">Transmembrane helix</keyword>
<evidence type="ECO:0000259" key="2">
    <source>
        <dbReference type="Pfam" id="PF01569"/>
    </source>
</evidence>
<feature type="transmembrane region" description="Helical" evidence="1">
    <location>
        <begin position="112"/>
        <end position="134"/>
    </location>
</feature>
<dbReference type="AlphaFoldDB" id="A0A9D2MBC6"/>
<dbReference type="EMBL" id="DWYC01000084">
    <property type="protein sequence ID" value="HJB57700.1"/>
    <property type="molecule type" value="Genomic_DNA"/>
</dbReference>
<dbReference type="InterPro" id="IPR000326">
    <property type="entry name" value="PAP2/HPO"/>
</dbReference>
<feature type="transmembrane region" description="Helical" evidence="1">
    <location>
        <begin position="29"/>
        <end position="46"/>
    </location>
</feature>
<keyword evidence="1" id="KW-0812">Transmembrane</keyword>
<accession>A0A9D2MBC6</accession>
<feature type="transmembrane region" description="Helical" evidence="1">
    <location>
        <begin position="53"/>
        <end position="70"/>
    </location>
</feature>
<dbReference type="Pfam" id="PF01569">
    <property type="entry name" value="PAP2"/>
    <property type="match status" value="1"/>
</dbReference>
<feature type="domain" description="Phosphatidic acid phosphatase type 2/haloperoxidase" evidence="2">
    <location>
        <begin position="54"/>
        <end position="163"/>
    </location>
</feature>
<dbReference type="SUPFAM" id="SSF48317">
    <property type="entry name" value="Acid phosphatase/Vanadium-dependent haloperoxidase"/>
    <property type="match status" value="1"/>
</dbReference>
<feature type="transmembrane region" description="Helical" evidence="1">
    <location>
        <begin position="146"/>
        <end position="163"/>
    </location>
</feature>
<dbReference type="Gene3D" id="1.20.144.10">
    <property type="entry name" value="Phosphatidic acid phosphatase type 2/haloperoxidase"/>
    <property type="match status" value="1"/>
</dbReference>
<organism evidence="3 4">
    <name type="scientific">Candidatus Flavonifractor intestinipullorum</name>
    <dbReference type="NCBI Taxonomy" id="2838587"/>
    <lineage>
        <taxon>Bacteria</taxon>
        <taxon>Bacillati</taxon>
        <taxon>Bacillota</taxon>
        <taxon>Clostridia</taxon>
        <taxon>Eubacteriales</taxon>
        <taxon>Oscillospiraceae</taxon>
        <taxon>Flavonifractor</taxon>
    </lineage>
</organism>
<protein>
    <submittedName>
        <fullName evidence="3">Phosphatase PAP2 family protein</fullName>
    </submittedName>
</protein>
<sequence length="164" mass="18447">MTKEQYARWSAPIARHPNGPRILKGVNTLLTRLCYVCYPLLLLALALRRDGRFWRALLVPAVSFVLVSLFRRCLNAPRPYQVLDIQPLIHKDTRGKSFPSRHVFSVFMIDMVWWYLCPPVGAVFFLAGVVLAAVRVLGGVHFPRDVIAGALFAAAAGWAGFWLV</sequence>
<keyword evidence="1" id="KW-0472">Membrane</keyword>